<evidence type="ECO:0000256" key="10">
    <source>
        <dbReference type="ARBA" id="ARBA00023004"/>
    </source>
</evidence>
<evidence type="ECO:0000256" key="5">
    <source>
        <dbReference type="ARBA" id="ARBA00022617"/>
    </source>
</evidence>
<evidence type="ECO:0000256" key="12">
    <source>
        <dbReference type="ARBA" id="ARBA00023136"/>
    </source>
</evidence>
<evidence type="ECO:0000256" key="13">
    <source>
        <dbReference type="PIRSR" id="PIRSR602401-1"/>
    </source>
</evidence>
<dbReference type="GO" id="GO:0016712">
    <property type="term" value="F:oxidoreductase activity, acting on paired donors, with incorporation or reduction of molecular oxygen, reduced flavin or flavoprotein as one donor, and incorporation of one atom of oxygen"/>
    <property type="evidence" value="ECO:0007669"/>
    <property type="project" value="TreeGrafter"/>
</dbReference>
<keyword evidence="10 13" id="KW-0408">Iron</keyword>
<dbReference type="Proteomes" id="UP001152803">
    <property type="component" value="Unassembled WGS sequence"/>
</dbReference>
<evidence type="ECO:0000256" key="1">
    <source>
        <dbReference type="ARBA" id="ARBA00001971"/>
    </source>
</evidence>
<dbReference type="InterPro" id="IPR002401">
    <property type="entry name" value="Cyt_P450_E_grp-I"/>
</dbReference>
<protein>
    <recommendedName>
        <fullName evidence="18">Cytochrome P450</fullName>
    </recommendedName>
</protein>
<evidence type="ECO:0000256" key="14">
    <source>
        <dbReference type="RuleBase" id="RU000461"/>
    </source>
</evidence>
<dbReference type="PRINTS" id="PR00463">
    <property type="entry name" value="EP450I"/>
</dbReference>
<feature type="signal peptide" evidence="15">
    <location>
        <begin position="1"/>
        <end position="19"/>
    </location>
</feature>
<dbReference type="GO" id="GO:0006805">
    <property type="term" value="P:xenobiotic metabolic process"/>
    <property type="evidence" value="ECO:0007669"/>
    <property type="project" value="TreeGrafter"/>
</dbReference>
<evidence type="ECO:0000256" key="8">
    <source>
        <dbReference type="ARBA" id="ARBA00022848"/>
    </source>
</evidence>
<dbReference type="InterPro" id="IPR050182">
    <property type="entry name" value="Cytochrome_P450_fam2"/>
</dbReference>
<keyword evidence="9 14" id="KW-0560">Oxidoreductase</keyword>
<evidence type="ECO:0000256" key="9">
    <source>
        <dbReference type="ARBA" id="ARBA00023002"/>
    </source>
</evidence>
<evidence type="ECO:0000256" key="3">
    <source>
        <dbReference type="ARBA" id="ARBA00004406"/>
    </source>
</evidence>
<evidence type="ECO:0008006" key="18">
    <source>
        <dbReference type="Google" id="ProtNLM"/>
    </source>
</evidence>
<dbReference type="InterPro" id="IPR036396">
    <property type="entry name" value="Cyt_P450_sf"/>
</dbReference>
<keyword evidence="8" id="KW-0492">Microsome</keyword>
<evidence type="ECO:0000256" key="15">
    <source>
        <dbReference type="SAM" id="SignalP"/>
    </source>
</evidence>
<dbReference type="GO" id="GO:0005506">
    <property type="term" value="F:iron ion binding"/>
    <property type="evidence" value="ECO:0007669"/>
    <property type="project" value="InterPro"/>
</dbReference>
<comment type="subcellular location">
    <subcellularLocation>
        <location evidence="3">Endoplasmic reticulum membrane</location>
        <topology evidence="3">Peripheral membrane protein</topology>
    </subcellularLocation>
    <subcellularLocation>
        <location evidence="2">Microsome membrane</location>
        <topology evidence="2">Peripheral membrane protein</topology>
    </subcellularLocation>
</comment>
<feature type="binding site" description="axial binding residue" evidence="13">
    <location>
        <position position="303"/>
    </location>
    <ligand>
        <name>heme</name>
        <dbReference type="ChEBI" id="CHEBI:30413"/>
    </ligand>
    <ligandPart>
        <name>Fe</name>
        <dbReference type="ChEBI" id="CHEBI:18248"/>
    </ligandPart>
</feature>
<dbReference type="FunFam" id="1.10.630.10:FF:000238">
    <property type="entry name" value="Cytochrome P450 2A6"/>
    <property type="match status" value="1"/>
</dbReference>
<comment type="caution">
    <text evidence="16">The sequence shown here is derived from an EMBL/GenBank/DDBJ whole genome shotgun (WGS) entry which is preliminary data.</text>
</comment>
<dbReference type="AlphaFoldDB" id="A0A9Q1DJF1"/>
<evidence type="ECO:0000256" key="7">
    <source>
        <dbReference type="ARBA" id="ARBA00022824"/>
    </source>
</evidence>
<dbReference type="Gene3D" id="1.10.630.10">
    <property type="entry name" value="Cytochrome P450"/>
    <property type="match status" value="2"/>
</dbReference>
<dbReference type="InterPro" id="IPR001128">
    <property type="entry name" value="Cyt_P450"/>
</dbReference>
<dbReference type="GO" id="GO:0005789">
    <property type="term" value="C:endoplasmic reticulum membrane"/>
    <property type="evidence" value="ECO:0007669"/>
    <property type="project" value="UniProtKB-SubCell"/>
</dbReference>
<keyword evidence="5 13" id="KW-0349">Heme</keyword>
<name>A0A9Q1DJF1_CONCO</name>
<evidence type="ECO:0000256" key="4">
    <source>
        <dbReference type="ARBA" id="ARBA00010617"/>
    </source>
</evidence>
<dbReference type="PRINTS" id="PR00385">
    <property type="entry name" value="P450"/>
</dbReference>
<evidence type="ECO:0000256" key="2">
    <source>
        <dbReference type="ARBA" id="ARBA00004174"/>
    </source>
</evidence>
<keyword evidence="7" id="KW-0256">Endoplasmic reticulum</keyword>
<comment type="similarity">
    <text evidence="4 14">Belongs to the cytochrome P450 family.</text>
</comment>
<dbReference type="InterPro" id="IPR017972">
    <property type="entry name" value="Cyt_P450_CS"/>
</dbReference>
<feature type="chain" id="PRO_5040351295" description="Cytochrome P450" evidence="15">
    <location>
        <begin position="20"/>
        <end position="364"/>
    </location>
</feature>
<reference evidence="16" key="1">
    <citation type="journal article" date="2023" name="Science">
        <title>Genome structures resolve the early diversification of teleost fishes.</title>
        <authorList>
            <person name="Parey E."/>
            <person name="Louis A."/>
            <person name="Montfort J."/>
            <person name="Bouchez O."/>
            <person name="Roques C."/>
            <person name="Iampietro C."/>
            <person name="Lluch J."/>
            <person name="Castinel A."/>
            <person name="Donnadieu C."/>
            <person name="Desvignes T."/>
            <person name="Floi Bucao C."/>
            <person name="Jouanno E."/>
            <person name="Wen M."/>
            <person name="Mejri S."/>
            <person name="Dirks R."/>
            <person name="Jansen H."/>
            <person name="Henkel C."/>
            <person name="Chen W.J."/>
            <person name="Zahm M."/>
            <person name="Cabau C."/>
            <person name="Klopp C."/>
            <person name="Thompson A.W."/>
            <person name="Robinson-Rechavi M."/>
            <person name="Braasch I."/>
            <person name="Lecointre G."/>
            <person name="Bobe J."/>
            <person name="Postlethwait J.H."/>
            <person name="Berthelot C."/>
            <person name="Roest Crollius H."/>
            <person name="Guiguen Y."/>
        </authorList>
    </citation>
    <scope>NUCLEOTIDE SEQUENCE</scope>
    <source>
        <strain evidence="16">Concon-B</strain>
    </source>
</reference>
<sequence length="364" mass="41478">MLGSLFLLWTSFWFLFVLFKIQRPKNFPPGPWPIPIFGNLLQLNLVNLLYDLRKLSERYGKVYSIYLGRKPAVVLNGLQAMKEALVTQSVEFAARPKDHMKAFQNMRMIRKSLADQVSQHKESRVPGQPRDLIDCYLGEMEKRGDAGSSFGEYQLVCYLLDLLFAGTDTSSNTLLTAFLYLMTHPDVQERCQKEIDEVLGEKEQASFEDRHRMPYTQAMIHEVQRVADTAPLSLFHATTKDTQLMGYDIPKGTIIIPNLSSVLSDESQWKFPHEFNPSNFLNDQGEFVKPEAFMPFSAGPRVCPGEGLARMELFLIVVTLLRRFKFIWPEDAGVPDYTPVFGLTQTPKPYRLGVRLRGSGDLGP</sequence>
<organism evidence="16 17">
    <name type="scientific">Conger conger</name>
    <name type="common">Conger eel</name>
    <name type="synonym">Muraena conger</name>
    <dbReference type="NCBI Taxonomy" id="82655"/>
    <lineage>
        <taxon>Eukaryota</taxon>
        <taxon>Metazoa</taxon>
        <taxon>Chordata</taxon>
        <taxon>Craniata</taxon>
        <taxon>Vertebrata</taxon>
        <taxon>Euteleostomi</taxon>
        <taxon>Actinopterygii</taxon>
        <taxon>Neopterygii</taxon>
        <taxon>Teleostei</taxon>
        <taxon>Anguilliformes</taxon>
        <taxon>Congridae</taxon>
        <taxon>Conger</taxon>
    </lineage>
</organism>
<proteinExistence type="inferred from homology"/>
<dbReference type="SUPFAM" id="SSF48264">
    <property type="entry name" value="Cytochrome P450"/>
    <property type="match status" value="1"/>
</dbReference>
<dbReference type="GO" id="GO:0006082">
    <property type="term" value="P:organic acid metabolic process"/>
    <property type="evidence" value="ECO:0007669"/>
    <property type="project" value="TreeGrafter"/>
</dbReference>
<gene>
    <name evidence="16" type="ORF">COCON_G00109380</name>
</gene>
<keyword evidence="15" id="KW-0732">Signal</keyword>
<accession>A0A9Q1DJF1</accession>
<evidence type="ECO:0000256" key="6">
    <source>
        <dbReference type="ARBA" id="ARBA00022723"/>
    </source>
</evidence>
<dbReference type="PANTHER" id="PTHR24300">
    <property type="entry name" value="CYTOCHROME P450 508A4-RELATED"/>
    <property type="match status" value="1"/>
</dbReference>
<dbReference type="PANTHER" id="PTHR24300:SF327">
    <property type="entry name" value="CYTOCHROME P450 2F2-RELATED"/>
    <property type="match status" value="1"/>
</dbReference>
<dbReference type="EMBL" id="JAFJMO010000007">
    <property type="protein sequence ID" value="KAJ8272079.1"/>
    <property type="molecule type" value="Genomic_DNA"/>
</dbReference>
<keyword evidence="6 13" id="KW-0479">Metal-binding</keyword>
<dbReference type="GO" id="GO:0020037">
    <property type="term" value="F:heme binding"/>
    <property type="evidence" value="ECO:0007669"/>
    <property type="project" value="InterPro"/>
</dbReference>
<keyword evidence="12" id="KW-0472">Membrane</keyword>
<keyword evidence="11 14" id="KW-0503">Monooxygenase</keyword>
<evidence type="ECO:0000313" key="17">
    <source>
        <dbReference type="Proteomes" id="UP001152803"/>
    </source>
</evidence>
<evidence type="ECO:0000313" key="16">
    <source>
        <dbReference type="EMBL" id="KAJ8272079.1"/>
    </source>
</evidence>
<keyword evidence="17" id="KW-1185">Reference proteome</keyword>
<dbReference type="Pfam" id="PF00067">
    <property type="entry name" value="p450"/>
    <property type="match status" value="1"/>
</dbReference>
<dbReference type="OrthoDB" id="2789670at2759"/>
<comment type="cofactor">
    <cofactor evidence="1 13">
        <name>heme</name>
        <dbReference type="ChEBI" id="CHEBI:30413"/>
    </cofactor>
</comment>
<evidence type="ECO:0000256" key="11">
    <source>
        <dbReference type="ARBA" id="ARBA00023033"/>
    </source>
</evidence>
<dbReference type="PROSITE" id="PS00086">
    <property type="entry name" value="CYTOCHROME_P450"/>
    <property type="match status" value="1"/>
</dbReference>